<name>A0AA96UZ10_9EURY</name>
<organism evidence="1 2">
    <name type="scientific">Methanimicrococcus hongohii</name>
    <dbReference type="NCBI Taxonomy" id="3028295"/>
    <lineage>
        <taxon>Archaea</taxon>
        <taxon>Methanobacteriati</taxon>
        <taxon>Methanobacteriota</taxon>
        <taxon>Stenosarchaea group</taxon>
        <taxon>Methanomicrobia</taxon>
        <taxon>Methanosarcinales</taxon>
        <taxon>Methanosarcinaceae</taxon>
        <taxon>Methanimicrococcus</taxon>
    </lineage>
</organism>
<dbReference type="AlphaFoldDB" id="A0AA96UZ10"/>
<evidence type="ECO:0000313" key="2">
    <source>
        <dbReference type="Proteomes" id="UP001302978"/>
    </source>
</evidence>
<accession>A0AA96UZ10</accession>
<dbReference type="GeneID" id="85195097"/>
<dbReference type="Proteomes" id="UP001302978">
    <property type="component" value="Chromosome"/>
</dbReference>
<evidence type="ECO:0000313" key="1">
    <source>
        <dbReference type="EMBL" id="WNY23289.1"/>
    </source>
</evidence>
<protein>
    <submittedName>
        <fullName evidence="1">Uncharacterized protein</fullName>
    </submittedName>
</protein>
<dbReference type="EMBL" id="CP131059">
    <property type="protein sequence ID" value="WNY23289.1"/>
    <property type="molecule type" value="Genomic_DNA"/>
</dbReference>
<proteinExistence type="predicted"/>
<gene>
    <name evidence="1" type="ORF">MmiHf6_05940</name>
</gene>
<keyword evidence="2" id="KW-1185">Reference proteome</keyword>
<dbReference type="RefSeq" id="WP_316558304.1">
    <property type="nucleotide sequence ID" value="NZ_CP131059.1"/>
</dbReference>
<dbReference type="KEGG" id="mehf:MmiHf6_05940"/>
<sequence>MNNEYVCVNYASDLTSAAEQTGIKCGFVLLTFGKDTISHTLNVFVLEDGRTMYVDTTGSTDYPGADRCFFDLELGDEYENMGTIYNIYEFW</sequence>
<reference evidence="1 2" key="1">
    <citation type="submission" date="2023-07" db="EMBL/GenBank/DDBJ databases">
        <title>Closed genoem sequence of Methanomicrococcus sp. Hf6.</title>
        <authorList>
            <person name="Poehlein A."/>
            <person name="Protasov E."/>
            <person name="Platt K."/>
            <person name="Reeh H."/>
            <person name="Daniel R."/>
            <person name="Brune A."/>
        </authorList>
    </citation>
    <scope>NUCLEOTIDE SEQUENCE [LARGE SCALE GENOMIC DNA]</scope>
    <source>
        <strain evidence="1 2">Hf6</strain>
    </source>
</reference>